<sequence length="304" mass="34809">MFPVIEVRSSMAEAVEYLGTKSKFWYRNGDRQMLFKAEERGTGEDWAEKIACELCALLGLPHVRYEMAMDLDEQRPGVVCASITPPPLALAHGSQLLLTLDPDYPAETRHRYRTREHTVPAVFELMELLEPPTADWCGSLPVGVASAAGIFAGYLMLDAWIGNQDRHHENWAAVWDGEMLNLAPTFDHGASLARNLSDDERFERLESQDRGRRIPHFAGRARSALYADRSTTRPLSTIDAWLEFARRVPNEAHHWRERLDQIEASDVRTILDQVPPDRMSSICRRFTIDLLMENRQRLLDRRTP</sequence>
<accession>A0A540VSE3</accession>
<evidence type="ECO:0000313" key="2">
    <source>
        <dbReference type="Proteomes" id="UP000315400"/>
    </source>
</evidence>
<dbReference type="AlphaFoldDB" id="A0A540VSE3"/>
<comment type="caution">
    <text evidence="1">The sequence shown here is derived from an EMBL/GenBank/DDBJ whole genome shotgun (WGS) entry which is preliminary data.</text>
</comment>
<dbReference type="Gene3D" id="1.10.1070.20">
    <property type="match status" value="1"/>
</dbReference>
<evidence type="ECO:0008006" key="3">
    <source>
        <dbReference type="Google" id="ProtNLM"/>
    </source>
</evidence>
<proteinExistence type="predicted"/>
<reference evidence="1 2" key="1">
    <citation type="submission" date="2019-06" db="EMBL/GenBank/DDBJ databases">
        <title>Metagenome assembled Genome of Spiribacter salinus SL48-SHIP from the microbial mat of Salt Lake 48 (Novosibirsk region, Russia).</title>
        <authorList>
            <person name="Shipova A."/>
            <person name="Rozanov A.S."/>
            <person name="Bryanskaya A.V."/>
            <person name="Peltek S.E."/>
        </authorList>
    </citation>
    <scope>NUCLEOTIDE SEQUENCE [LARGE SCALE GENOMIC DNA]</scope>
    <source>
        <strain evidence="1">SL48-SHIP-2</strain>
    </source>
</reference>
<dbReference type="Proteomes" id="UP000315400">
    <property type="component" value="Unassembled WGS sequence"/>
</dbReference>
<protein>
    <recommendedName>
        <fullName evidence="3">HipA-like C-terminal domain-containing protein</fullName>
    </recommendedName>
</protein>
<evidence type="ECO:0000313" key="1">
    <source>
        <dbReference type="EMBL" id="TQE99679.1"/>
    </source>
</evidence>
<name>A0A540VSE3_9GAMM</name>
<organism evidence="1 2">
    <name type="scientific">Spiribacter salinus</name>
    <dbReference type="NCBI Taxonomy" id="1335746"/>
    <lineage>
        <taxon>Bacteria</taxon>
        <taxon>Pseudomonadati</taxon>
        <taxon>Pseudomonadota</taxon>
        <taxon>Gammaproteobacteria</taxon>
        <taxon>Chromatiales</taxon>
        <taxon>Ectothiorhodospiraceae</taxon>
        <taxon>Spiribacter</taxon>
    </lineage>
</organism>
<dbReference type="EMBL" id="VIFK01000045">
    <property type="protein sequence ID" value="TQE99679.1"/>
    <property type="molecule type" value="Genomic_DNA"/>
</dbReference>
<gene>
    <name evidence="1" type="ORF">FKY71_07345</name>
</gene>